<feature type="transmembrane region" description="Helical" evidence="1">
    <location>
        <begin position="34"/>
        <end position="60"/>
    </location>
</feature>
<dbReference type="Proteomes" id="UP000773614">
    <property type="component" value="Unassembled WGS sequence"/>
</dbReference>
<sequence length="66" mass="7676">MDGDERRVTITDVDIPFWRLVAIFIKFTLAAIPAYFVVLLIIMLIAAMFSTLFGGMGWMMRDTWRM</sequence>
<keyword evidence="1" id="KW-0812">Transmembrane</keyword>
<dbReference type="OrthoDB" id="5373209at2"/>
<proteinExistence type="predicted"/>
<dbReference type="AlphaFoldDB" id="A0A964WS96"/>
<protein>
    <submittedName>
        <fullName evidence="2">Uncharacterized protein</fullName>
    </submittedName>
</protein>
<reference evidence="2" key="1">
    <citation type="submission" date="2019-03" db="EMBL/GenBank/DDBJ databases">
        <title>Afifella sp. nov., isolated from activated sludge.</title>
        <authorList>
            <person name="Li Q."/>
            <person name="Liu Y."/>
        </authorList>
    </citation>
    <scope>NUCLEOTIDE SEQUENCE</scope>
    <source>
        <strain evidence="2">L72</strain>
    </source>
</reference>
<comment type="caution">
    <text evidence="2">The sequence shown here is derived from an EMBL/GenBank/DDBJ whole genome shotgun (WGS) entry which is preliminary data.</text>
</comment>
<dbReference type="RefSeq" id="WP_161139077.1">
    <property type="nucleotide sequence ID" value="NZ_SPKJ01000005.1"/>
</dbReference>
<keyword evidence="1" id="KW-1133">Transmembrane helix</keyword>
<gene>
    <name evidence="2" type="ORF">E4O86_03285</name>
</gene>
<organism evidence="2 3">
    <name type="scientific">Propylenella binzhouense</name>
    <dbReference type="NCBI Taxonomy" id="2555902"/>
    <lineage>
        <taxon>Bacteria</taxon>
        <taxon>Pseudomonadati</taxon>
        <taxon>Pseudomonadota</taxon>
        <taxon>Alphaproteobacteria</taxon>
        <taxon>Hyphomicrobiales</taxon>
        <taxon>Propylenellaceae</taxon>
        <taxon>Propylenella</taxon>
    </lineage>
</organism>
<keyword evidence="3" id="KW-1185">Reference proteome</keyword>
<name>A0A964WS96_9HYPH</name>
<accession>A0A964WS96</accession>
<evidence type="ECO:0000256" key="1">
    <source>
        <dbReference type="SAM" id="Phobius"/>
    </source>
</evidence>
<keyword evidence="1" id="KW-0472">Membrane</keyword>
<evidence type="ECO:0000313" key="2">
    <source>
        <dbReference type="EMBL" id="MYZ46743.1"/>
    </source>
</evidence>
<dbReference type="EMBL" id="SPKJ01000005">
    <property type="protein sequence ID" value="MYZ46743.1"/>
    <property type="molecule type" value="Genomic_DNA"/>
</dbReference>
<evidence type="ECO:0000313" key="3">
    <source>
        <dbReference type="Proteomes" id="UP000773614"/>
    </source>
</evidence>